<feature type="binding site" evidence="12">
    <location>
        <position position="37"/>
    </location>
    <ligand>
        <name>a divalent metal cation</name>
        <dbReference type="ChEBI" id="CHEBI:60240"/>
    </ligand>
</feature>
<dbReference type="GO" id="GO:0006098">
    <property type="term" value="P:pentose-phosphate shunt"/>
    <property type="evidence" value="ECO:0007669"/>
    <property type="project" value="InterPro"/>
</dbReference>
<feature type="active site" description="Proton acceptor" evidence="11">
    <location>
        <position position="37"/>
    </location>
</feature>
<evidence type="ECO:0000256" key="10">
    <source>
        <dbReference type="PIRNR" id="PIRNR001461"/>
    </source>
</evidence>
<feature type="active site" description="Proton donor" evidence="11">
    <location>
        <position position="192"/>
    </location>
</feature>
<dbReference type="AlphaFoldDB" id="A0A7S2B442"/>
<dbReference type="Pfam" id="PF00834">
    <property type="entry name" value="Ribul_P_3_epim"/>
    <property type="match status" value="1"/>
</dbReference>
<evidence type="ECO:0000256" key="2">
    <source>
        <dbReference type="ARBA" id="ARBA00001936"/>
    </source>
</evidence>
<feature type="binding site" evidence="12">
    <location>
        <position position="35"/>
    </location>
    <ligand>
        <name>a divalent metal cation</name>
        <dbReference type="ChEBI" id="CHEBI:60240"/>
    </ligand>
</feature>
<evidence type="ECO:0000256" key="1">
    <source>
        <dbReference type="ARBA" id="ARBA00001782"/>
    </source>
</evidence>
<evidence type="ECO:0000256" key="4">
    <source>
        <dbReference type="ARBA" id="ARBA00001947"/>
    </source>
</evidence>
<keyword evidence="8 12" id="KW-0479">Metal-binding</keyword>
<evidence type="ECO:0000256" key="12">
    <source>
        <dbReference type="PIRSR" id="PIRSR001461-2"/>
    </source>
</evidence>
<protein>
    <recommendedName>
        <fullName evidence="7 10">Ribulose-phosphate 3-epimerase</fullName>
        <ecNumber evidence="7 10">5.1.3.1</ecNumber>
    </recommendedName>
</protein>
<reference evidence="14" key="1">
    <citation type="submission" date="2021-01" db="EMBL/GenBank/DDBJ databases">
        <authorList>
            <person name="Corre E."/>
            <person name="Pelletier E."/>
            <person name="Niang G."/>
            <person name="Scheremetjew M."/>
            <person name="Finn R."/>
            <person name="Kale V."/>
            <person name="Holt S."/>
            <person name="Cochrane G."/>
            <person name="Meng A."/>
            <person name="Brown T."/>
            <person name="Cohen L."/>
        </authorList>
    </citation>
    <scope>NUCLEOTIDE SEQUENCE</scope>
    <source>
        <strain evidence="14">RCC733</strain>
    </source>
</reference>
<name>A0A7S2B442_9CHLO</name>
<feature type="binding site" evidence="12">
    <location>
        <position position="70"/>
    </location>
    <ligand>
        <name>a divalent metal cation</name>
        <dbReference type="ChEBI" id="CHEBI:60240"/>
    </ligand>
</feature>
<accession>A0A7S2B442</accession>
<evidence type="ECO:0000256" key="3">
    <source>
        <dbReference type="ARBA" id="ARBA00001941"/>
    </source>
</evidence>
<evidence type="ECO:0000256" key="7">
    <source>
        <dbReference type="ARBA" id="ARBA00013188"/>
    </source>
</evidence>
<dbReference type="GO" id="GO:0005975">
    <property type="term" value="P:carbohydrate metabolic process"/>
    <property type="evidence" value="ECO:0007669"/>
    <property type="project" value="InterPro"/>
</dbReference>
<keyword evidence="10" id="KW-0119">Carbohydrate metabolism</keyword>
<feature type="binding site" evidence="13">
    <location>
        <position position="70"/>
    </location>
    <ligand>
        <name>substrate</name>
    </ligand>
</feature>
<proteinExistence type="inferred from homology"/>
<comment type="cofactor">
    <cofactor evidence="5">
        <name>Fe(2+)</name>
        <dbReference type="ChEBI" id="CHEBI:29033"/>
    </cofactor>
</comment>
<dbReference type="EMBL" id="HBGR01009726">
    <property type="protein sequence ID" value="CAD9386052.1"/>
    <property type="molecule type" value="Transcribed_RNA"/>
</dbReference>
<evidence type="ECO:0000313" key="14">
    <source>
        <dbReference type="EMBL" id="CAD9386052.1"/>
    </source>
</evidence>
<dbReference type="FunFam" id="3.20.20.70:FF:000004">
    <property type="entry name" value="Ribulose-phosphate 3-epimerase"/>
    <property type="match status" value="1"/>
</dbReference>
<comment type="catalytic activity">
    <reaction evidence="1 10">
        <text>D-ribulose 5-phosphate = D-xylulose 5-phosphate</text>
        <dbReference type="Rhea" id="RHEA:13677"/>
        <dbReference type="ChEBI" id="CHEBI:57737"/>
        <dbReference type="ChEBI" id="CHEBI:58121"/>
        <dbReference type="EC" id="5.1.3.1"/>
    </reaction>
</comment>
<feature type="binding site" evidence="13">
    <location>
        <position position="10"/>
    </location>
    <ligand>
        <name>substrate</name>
    </ligand>
</feature>
<sequence>MAPAAVVSPSILSADFANLAPEAQKCIQAGAQWLHVDVMDGHYVHNLTIGPPVVKSLKAAVGTSAVLDCHLMVTEPTEWVDDFAKAGADIFTFQLDAVAPSCLTSETVIPEELEKAKALMKAIKGAGMKAGVCLRPKAAAACVGPLVEAGLVDLILVLTVEPGFGGQAFMPEMVPKIEALRKAYPDMDIEVDGGIKDSTVDAAAKAGANVAVAGSYVFGASDLKAAVSTLQAALDAAAA</sequence>
<feature type="binding site" evidence="13">
    <location>
        <begin position="163"/>
        <end position="166"/>
    </location>
    <ligand>
        <name>substrate</name>
    </ligand>
</feature>
<dbReference type="GO" id="GO:0046872">
    <property type="term" value="F:metal ion binding"/>
    <property type="evidence" value="ECO:0007669"/>
    <property type="project" value="UniProtKB-KW"/>
</dbReference>
<comment type="cofactor">
    <cofactor evidence="2">
        <name>Mn(2+)</name>
        <dbReference type="ChEBI" id="CHEBI:29035"/>
    </cofactor>
</comment>
<dbReference type="GO" id="GO:0004750">
    <property type="term" value="F:D-ribulose-phosphate 3-epimerase activity"/>
    <property type="evidence" value="ECO:0007669"/>
    <property type="project" value="UniProtKB-EC"/>
</dbReference>
<comment type="cofactor">
    <cofactor evidence="12">
        <name>a divalent metal cation</name>
        <dbReference type="ChEBI" id="CHEBI:60240"/>
    </cofactor>
    <text evidence="12">Binds 1 divalent metal cation per subunit.</text>
</comment>
<dbReference type="PANTHER" id="PTHR11749">
    <property type="entry name" value="RIBULOSE-5-PHOSPHATE-3-EPIMERASE"/>
    <property type="match status" value="1"/>
</dbReference>
<dbReference type="HAMAP" id="MF_02227">
    <property type="entry name" value="RPE"/>
    <property type="match status" value="1"/>
</dbReference>
<dbReference type="SUPFAM" id="SSF51366">
    <property type="entry name" value="Ribulose-phoshate binding barrel"/>
    <property type="match status" value="1"/>
</dbReference>
<organism evidence="14">
    <name type="scientific">Pycnococcus provasolii</name>
    <dbReference type="NCBI Taxonomy" id="41880"/>
    <lineage>
        <taxon>Eukaryota</taxon>
        <taxon>Viridiplantae</taxon>
        <taxon>Chlorophyta</taxon>
        <taxon>Pseudoscourfieldiophyceae</taxon>
        <taxon>Pseudoscourfieldiales</taxon>
        <taxon>Pycnococcaceae</taxon>
        <taxon>Pycnococcus</taxon>
    </lineage>
</organism>
<evidence type="ECO:0000256" key="13">
    <source>
        <dbReference type="PIRSR" id="PIRSR001461-3"/>
    </source>
</evidence>
<evidence type="ECO:0000256" key="6">
    <source>
        <dbReference type="ARBA" id="ARBA00009541"/>
    </source>
</evidence>
<dbReference type="PIRSF" id="PIRSF001461">
    <property type="entry name" value="RPE"/>
    <property type="match status" value="1"/>
</dbReference>
<feature type="binding site" evidence="13">
    <location>
        <position position="194"/>
    </location>
    <ligand>
        <name>substrate</name>
    </ligand>
</feature>
<comment type="similarity">
    <text evidence="6 10">Belongs to the ribulose-phosphate 3-epimerase family.</text>
</comment>
<gene>
    <name evidence="14" type="ORF">PPRO1471_LOCUS6473</name>
</gene>
<keyword evidence="12" id="KW-0862">Zinc</keyword>
<dbReference type="InterPro" id="IPR026019">
    <property type="entry name" value="Ribul_P_3_epim"/>
</dbReference>
<evidence type="ECO:0000256" key="11">
    <source>
        <dbReference type="PIRSR" id="PIRSR001461-1"/>
    </source>
</evidence>
<dbReference type="GO" id="GO:0005737">
    <property type="term" value="C:cytoplasm"/>
    <property type="evidence" value="ECO:0007669"/>
    <property type="project" value="UniProtKB-ARBA"/>
</dbReference>
<dbReference type="InterPro" id="IPR011060">
    <property type="entry name" value="RibuloseP-bd_barrel"/>
</dbReference>
<feature type="binding site" evidence="12">
    <location>
        <position position="192"/>
    </location>
    <ligand>
        <name>a divalent metal cation</name>
        <dbReference type="ChEBI" id="CHEBI:60240"/>
    </ligand>
</feature>
<evidence type="ECO:0000256" key="9">
    <source>
        <dbReference type="ARBA" id="ARBA00023235"/>
    </source>
</evidence>
<dbReference type="CDD" id="cd00429">
    <property type="entry name" value="RPE"/>
    <property type="match status" value="1"/>
</dbReference>
<keyword evidence="12" id="KW-0170">Cobalt</keyword>
<keyword evidence="12" id="KW-0464">Manganese</keyword>
<feature type="binding site" evidence="13">
    <location>
        <begin position="214"/>
        <end position="215"/>
    </location>
    <ligand>
        <name>substrate</name>
    </ligand>
</feature>
<dbReference type="NCBIfam" id="NF004076">
    <property type="entry name" value="PRK05581.1-4"/>
    <property type="match status" value="1"/>
</dbReference>
<dbReference type="EC" id="5.1.3.1" evidence="7 10"/>
<dbReference type="Gene3D" id="3.20.20.70">
    <property type="entry name" value="Aldolase class I"/>
    <property type="match status" value="1"/>
</dbReference>
<comment type="cofactor">
    <cofactor evidence="3">
        <name>Co(2+)</name>
        <dbReference type="ChEBI" id="CHEBI:48828"/>
    </cofactor>
</comment>
<dbReference type="PROSITE" id="PS01085">
    <property type="entry name" value="RIBUL_P_3_EPIMER_1"/>
    <property type="match status" value="1"/>
</dbReference>
<keyword evidence="9 10" id="KW-0413">Isomerase</keyword>
<evidence type="ECO:0000256" key="5">
    <source>
        <dbReference type="ARBA" id="ARBA00001954"/>
    </source>
</evidence>
<dbReference type="InterPro" id="IPR013785">
    <property type="entry name" value="Aldolase_TIM"/>
</dbReference>
<comment type="cofactor">
    <cofactor evidence="4">
        <name>Zn(2+)</name>
        <dbReference type="ChEBI" id="CHEBI:29105"/>
    </cofactor>
</comment>
<evidence type="ECO:0000256" key="8">
    <source>
        <dbReference type="ARBA" id="ARBA00022723"/>
    </source>
</evidence>
<dbReference type="InterPro" id="IPR000056">
    <property type="entry name" value="Ribul_P_3_epim-like"/>
</dbReference>